<dbReference type="GO" id="GO:0016020">
    <property type="term" value="C:membrane"/>
    <property type="evidence" value="ECO:0007669"/>
    <property type="project" value="UniProtKB-SubCell"/>
</dbReference>
<dbReference type="GO" id="GO:0080019">
    <property type="term" value="F:alcohol-forming very long-chain fatty acyl-CoA reductase activity"/>
    <property type="evidence" value="ECO:0007669"/>
    <property type="project" value="InterPro"/>
</dbReference>
<dbReference type="Pfam" id="PF07993">
    <property type="entry name" value="NAD_binding_4"/>
    <property type="match status" value="1"/>
</dbReference>
<sequence length="983" mass="109817">MRAFVLNNPISLEPKLITKRSDFTCHNRRCMDNGSFTWKKSNKNVKNMVVFCQSSNGNVKTSNGLPSILTERSPALSSVPATVAATVDHGTATIDAGSLVLSSQTTANQEDVALKDLVPYKRINNTFMEFPEGIGIVRFLKGKKLLITGATGFLGKVLIEKILRTAPDVGKIYVMIKAKNKDAAVERLNKEIINTELFKCLQQTHGRSYNTFMLSKLVPVLGNVCETNLGIEPNLAGEIANEVDIIVNSAANTTFDERYDVAMNINTRGPYRLMTLAKRCKKLQLFLQVSTAYVNGQRQGRILEKPFSIGDSIAREQLISDTHARAPPLLDVEAEMKLALDSKETFQENLVSQKMKELGLERARIYGWQDTYVFTKAMGEMVIDNMRGDIPVAIIRPSVIESTYKEPFPGWMEGNRMMDPIVLYYGKGQLTGFLVDPKGVLDVVPADMVVNATLAAMAKHGEAGKPGINIYQIASSVVNPLVFQELAGLLFEHFSSSPYMDSRGRSIQVPKMKLFSSMCDFSSHIWTEAVQRSGRVLAPAVASSQGKLSKRLDVICRKSVEQAKYLANIYEPYTFYGGRFDNSNTQKLMELMSEEEKRSFGFDVGSIDWKDYISNVHIPGLRRHVMKGRGMMIDICMIFGALNHKLKYFFNYSNKILYLLVRELIVVITMTSVKSGGVVAEETLTELQTQDGSVDLKGNPILRSERGVRKACSFLVVYEVFERFAVYGISSNLILYLTKKLHQGTVTAANNVTNWNGTIWLAPMIGAYIADAHLGRYWTFLIASLIHVTGMCLLTLSVSVKGLKPPSCALANVAGCKEPSTLQLSVFFTALYMFGVGAGGTKANMIVLGADQFDEFYPKEKLRKFSFFNWWMFTIFFGALMGNTFLVYIQDNVGWSLGYGIPTVGLAIAVVVFLAGTPYYRHKLPMGSPFTTMFKVIFAALRKWRVPLPIDRQELYELNLEEYSKKGKYKIAPTNTLRIVRFY</sequence>
<dbReference type="EC" id="1.2.1.84" evidence="8"/>
<dbReference type="InterPro" id="IPR026055">
    <property type="entry name" value="FAR"/>
</dbReference>
<evidence type="ECO:0000256" key="4">
    <source>
        <dbReference type="ARBA" id="ARBA00022692"/>
    </source>
</evidence>
<dbReference type="InterPro" id="IPR033640">
    <property type="entry name" value="FAR_C"/>
</dbReference>
<feature type="transmembrane region" description="Helical" evidence="8">
    <location>
        <begin position="867"/>
        <end position="889"/>
    </location>
</feature>
<dbReference type="GO" id="GO:0022857">
    <property type="term" value="F:transmembrane transporter activity"/>
    <property type="evidence" value="ECO:0007669"/>
    <property type="project" value="InterPro"/>
</dbReference>
<name>A0A4Y7LDW6_PAPSO</name>
<evidence type="ECO:0000256" key="2">
    <source>
        <dbReference type="ARBA" id="ARBA00005928"/>
    </source>
</evidence>
<dbReference type="GO" id="GO:0010345">
    <property type="term" value="P:suberin biosynthetic process"/>
    <property type="evidence" value="ECO:0007669"/>
    <property type="project" value="TreeGrafter"/>
</dbReference>
<keyword evidence="12" id="KW-1185">Reference proteome</keyword>
<keyword evidence="3 8" id="KW-0444">Lipid biosynthesis</keyword>
<dbReference type="PANTHER" id="PTHR11011">
    <property type="entry name" value="MALE STERILITY PROTEIN 2-RELATED"/>
    <property type="match status" value="1"/>
</dbReference>
<evidence type="ECO:0000256" key="1">
    <source>
        <dbReference type="ARBA" id="ARBA00004141"/>
    </source>
</evidence>
<dbReference type="GO" id="GO:0035336">
    <property type="term" value="P:long-chain fatty-acyl-CoA metabolic process"/>
    <property type="evidence" value="ECO:0007669"/>
    <property type="project" value="TreeGrafter"/>
</dbReference>
<dbReference type="EMBL" id="CM010725">
    <property type="protein sequence ID" value="RZC82820.1"/>
    <property type="molecule type" value="Genomic_DNA"/>
</dbReference>
<dbReference type="InterPro" id="IPR036291">
    <property type="entry name" value="NAD(P)-bd_dom_sf"/>
</dbReference>
<comment type="subcellular location">
    <subcellularLocation>
        <location evidence="1">Membrane</location>
        <topology evidence="1">Multi-pass membrane protein</topology>
    </subcellularLocation>
</comment>
<evidence type="ECO:0000256" key="8">
    <source>
        <dbReference type="RuleBase" id="RU363097"/>
    </source>
</evidence>
<dbReference type="STRING" id="3469.A0A4Y7LDW6"/>
<keyword evidence="6 8" id="KW-0443">Lipid metabolism</keyword>
<evidence type="ECO:0000256" key="5">
    <source>
        <dbReference type="ARBA" id="ARBA00022989"/>
    </source>
</evidence>
<organism evidence="11 12">
    <name type="scientific">Papaver somniferum</name>
    <name type="common">Opium poppy</name>
    <dbReference type="NCBI Taxonomy" id="3469"/>
    <lineage>
        <taxon>Eukaryota</taxon>
        <taxon>Viridiplantae</taxon>
        <taxon>Streptophyta</taxon>
        <taxon>Embryophyta</taxon>
        <taxon>Tracheophyta</taxon>
        <taxon>Spermatophyta</taxon>
        <taxon>Magnoliopsida</taxon>
        <taxon>Ranunculales</taxon>
        <taxon>Papaveraceae</taxon>
        <taxon>Papaveroideae</taxon>
        <taxon>Papaver</taxon>
    </lineage>
</organism>
<comment type="function">
    <text evidence="8">Catalyzes the reduction of fatty acyl-CoA to fatty alcohols.</text>
</comment>
<dbReference type="InterPro" id="IPR013120">
    <property type="entry name" value="FAR_NAD-bd"/>
</dbReference>
<evidence type="ECO:0000256" key="7">
    <source>
        <dbReference type="ARBA" id="ARBA00023136"/>
    </source>
</evidence>
<protein>
    <recommendedName>
        <fullName evidence="8">Fatty acyl-CoA reductase</fullName>
        <ecNumber evidence="8">1.2.1.84</ecNumber>
    </recommendedName>
</protein>
<evidence type="ECO:0000313" key="11">
    <source>
        <dbReference type="EMBL" id="RZC82820.1"/>
    </source>
</evidence>
<evidence type="ECO:0000256" key="6">
    <source>
        <dbReference type="ARBA" id="ARBA00023098"/>
    </source>
</evidence>
<feature type="domain" description="Fatty acyl-CoA reductase C-terminal" evidence="9">
    <location>
        <begin position="558"/>
        <end position="627"/>
    </location>
</feature>
<evidence type="ECO:0000259" key="9">
    <source>
        <dbReference type="Pfam" id="PF03015"/>
    </source>
</evidence>
<gene>
    <name evidence="11" type="ORF">C5167_045604</name>
</gene>
<dbReference type="SUPFAM" id="SSF103473">
    <property type="entry name" value="MFS general substrate transporter"/>
    <property type="match status" value="1"/>
</dbReference>
<dbReference type="InterPro" id="IPR000109">
    <property type="entry name" value="POT_fam"/>
</dbReference>
<dbReference type="Proteomes" id="UP000316621">
    <property type="component" value="Chromosome 11"/>
</dbReference>
<dbReference type="Gene3D" id="3.40.50.720">
    <property type="entry name" value="NAD(P)-binding Rossmann-like Domain"/>
    <property type="match status" value="1"/>
</dbReference>
<dbReference type="CDD" id="cd09071">
    <property type="entry name" value="FAR_C"/>
    <property type="match status" value="1"/>
</dbReference>
<evidence type="ECO:0000256" key="3">
    <source>
        <dbReference type="ARBA" id="ARBA00022516"/>
    </source>
</evidence>
<keyword evidence="4 8" id="KW-0812">Transmembrane</keyword>
<evidence type="ECO:0000259" key="10">
    <source>
        <dbReference type="Pfam" id="PF07993"/>
    </source>
</evidence>
<proteinExistence type="inferred from homology"/>
<dbReference type="Gene3D" id="1.20.1250.20">
    <property type="entry name" value="MFS general substrate transporter like domains"/>
    <property type="match status" value="1"/>
</dbReference>
<dbReference type="AlphaFoldDB" id="A0A4Y7LDW6"/>
<keyword evidence="5 8" id="KW-1133">Transmembrane helix</keyword>
<keyword evidence="8" id="KW-0560">Oxidoreductase</keyword>
<dbReference type="Pfam" id="PF03015">
    <property type="entry name" value="Sterile"/>
    <property type="match status" value="1"/>
</dbReference>
<feature type="transmembrane region" description="Helical" evidence="8">
    <location>
        <begin position="895"/>
        <end position="916"/>
    </location>
</feature>
<dbReference type="SUPFAM" id="SSF51735">
    <property type="entry name" value="NAD(P)-binding Rossmann-fold domains"/>
    <property type="match status" value="1"/>
</dbReference>
<feature type="domain" description="Thioester reductase (TE)" evidence="10">
    <location>
        <begin position="147"/>
        <end position="453"/>
    </location>
</feature>
<keyword evidence="7 8" id="KW-0472">Membrane</keyword>
<dbReference type="Gramene" id="RZC82820">
    <property type="protein sequence ID" value="RZC82820"/>
    <property type="gene ID" value="C5167_045604"/>
</dbReference>
<evidence type="ECO:0000313" key="12">
    <source>
        <dbReference type="Proteomes" id="UP000316621"/>
    </source>
</evidence>
<comment type="catalytic activity">
    <reaction evidence="8">
        <text>a long-chain fatty acyl-CoA + 2 NADPH + 2 H(+) = a long-chain primary fatty alcohol + 2 NADP(+) + CoA</text>
        <dbReference type="Rhea" id="RHEA:52716"/>
        <dbReference type="ChEBI" id="CHEBI:15378"/>
        <dbReference type="ChEBI" id="CHEBI:57287"/>
        <dbReference type="ChEBI" id="CHEBI:57783"/>
        <dbReference type="ChEBI" id="CHEBI:58349"/>
        <dbReference type="ChEBI" id="CHEBI:77396"/>
        <dbReference type="ChEBI" id="CHEBI:83139"/>
        <dbReference type="EC" id="1.2.1.84"/>
    </reaction>
</comment>
<dbReference type="PANTHER" id="PTHR11011:SF45">
    <property type="entry name" value="FATTY ACYL-COA REDUCTASE CG8306-RELATED"/>
    <property type="match status" value="1"/>
</dbReference>
<dbReference type="GO" id="GO:0102965">
    <property type="term" value="F:alcohol-forming long-chain fatty acyl-CoA reductase activity"/>
    <property type="evidence" value="ECO:0007669"/>
    <property type="project" value="UniProtKB-EC"/>
</dbReference>
<reference evidence="11 12" key="1">
    <citation type="journal article" date="2018" name="Science">
        <title>The opium poppy genome and morphinan production.</title>
        <authorList>
            <person name="Guo L."/>
            <person name="Winzer T."/>
            <person name="Yang X."/>
            <person name="Li Y."/>
            <person name="Ning Z."/>
            <person name="He Z."/>
            <person name="Teodor R."/>
            <person name="Lu Y."/>
            <person name="Bowser T.A."/>
            <person name="Graham I.A."/>
            <person name="Ye K."/>
        </authorList>
    </citation>
    <scope>NUCLEOTIDE SEQUENCE [LARGE SCALE GENOMIC DNA]</scope>
    <source>
        <strain evidence="12">cv. HN1</strain>
        <tissue evidence="11">Leaves</tissue>
    </source>
</reference>
<dbReference type="InterPro" id="IPR036259">
    <property type="entry name" value="MFS_trans_sf"/>
</dbReference>
<comment type="similarity">
    <text evidence="2 8">Belongs to the fatty acyl-CoA reductase family.</text>
</comment>
<dbReference type="CDD" id="cd05236">
    <property type="entry name" value="FAR-N_SDR_e"/>
    <property type="match status" value="1"/>
</dbReference>
<feature type="transmembrane region" description="Helical" evidence="8">
    <location>
        <begin position="777"/>
        <end position="796"/>
    </location>
</feature>
<accession>A0A4Y7LDW6</accession>
<dbReference type="Pfam" id="PF00854">
    <property type="entry name" value="PTR2"/>
    <property type="match status" value="1"/>
</dbReference>
<keyword evidence="8" id="KW-0521">NADP</keyword>